<feature type="repeat" description="ANK" evidence="3">
    <location>
        <begin position="175"/>
        <end position="207"/>
    </location>
</feature>
<feature type="transmembrane region" description="Helical" evidence="5">
    <location>
        <begin position="570"/>
        <end position="590"/>
    </location>
</feature>
<organism evidence="7 8">
    <name type="scientific">Cafeteria roenbergensis</name>
    <name type="common">Marine flagellate</name>
    <dbReference type="NCBI Taxonomy" id="33653"/>
    <lineage>
        <taxon>Eukaryota</taxon>
        <taxon>Sar</taxon>
        <taxon>Stramenopiles</taxon>
        <taxon>Bigyra</taxon>
        <taxon>Opalozoa</taxon>
        <taxon>Bicosoecida</taxon>
        <taxon>Cafeteriaceae</taxon>
        <taxon>Cafeteria</taxon>
    </lineage>
</organism>
<sequence length="1981" mass="209405">MAAAGSAADDVGHALVDAAGAGNTGEVTRLLEAGAPVDFADSSGQTPLATAAAQGHVDSMRMLLDTGAALEARDESGWGALLWAASNGHVDAIALLLDRGANAEAKDDDGWGALILAASKGHVGVIQVLLDRGADVEAVDNGGLTALIAAALSGRVGAMALLLDRGADLHAKTTDGLTALLWAAWNDNVDAMTMLLDRGADLEAKDKNGETALLRAARLGFVQATRLLLDRGADAEATTNDGRGAASVCTAERCKALLLDAERIQRWCRRWLMVAWRACARTEVDFVAGRFGVLFLLSRESKASTAAFAITTISDLIQFSVFPMLIAGSLDTESTFRAVTTALSVAILDVDTLFALADVGSSVGRAVVFWAALTIVATFLGLLAYVIATILREGHQQAVVLRSLGNLASVLTTVAFMPASSLLLAVFHPCPSVNALGVSCQTTGHWVVISLVVIVLTVFAAVSTFFASVYIDTDLKSTSLGAKVTGRVDAAMLVAKLVLVTCFTTMSLPTTLQVILCATAALTWLLGTLFVQPYVQPLANRLAASAATLYAWLVLAVATRLVAPQAGVDAVMVLGLGLAPMLGYFANVTYSTAVASSDFAALRSALQADIWSRHRVSLAQRVQSSSQHAGSMPRGASGGQDAAGTSGLRGYHSQPPDRHQQGARAQLQALSANSGAASGAGFASAARARAGRSGVGAGSGRAGPPGVGLALHHAASQMSLLKHDKTTASAGGGDQESPRDQVHIHVLADSGLQSRSQCSADQVSTADLLPGVSAEGLLAQAALAYEAMLKAWPKSAVTYASGSIFHRAYGSTVSSELTILAMARKQVGSAWDVSFLSYQRTRQLQERSASGLSAVDRILFDEAWTTAIDETTKAFAAQNKLYNHAVESNPDAHRIGKLAEELFKARSAAERKFRTMLQINPDSTTALRAYSRFCDDVLGDAERATELMNKANRIEEKHAKTNIKPLDAVIIGSPEEPLSVMDEMNAVITMTGELRRYGEITDANVATARLFGRGRSDLVGQSLASLFPEPLGSLYDAAILAYLSPHEKGEAFSRGAHVSVVQTAGGWLAPVRVSLQESAGSELDATPCLSMVVQRAPTKRRMFLVGEAVAGFPVLALDADSLAMLGDDSLGDSGDNEGAGELGSAGKDSRAEPANKSTAAAADTSAGEHGMFIGIPDAPLDKSEAPDVGDAAGTARLLPGHESAMSALAKVQLDQATVSGGNGSVTSGLGSASRITKLILDTSLAKSDPMVWRVGAVVIGSLVAVITFAVALAVVLPISNADARLLVIANDLAQRRLYHSDSASNAWYQLVSVSFGFTAVNDWATLTTNLTESIDRMEAAHRELLSISQTVQGDLFDFELERMWDTCTESLVLYDCSKHEVMSATDLVEFTIYQLRQMAAEQPTTIITSPSFLTNVPNINLMALALREAEHTSATELANGMRQRLDMMTNVLVAAALLTFALATLGTTILMASIGRHRYRMLSSIPQISRDKLRELSRRSEQSQLAFVRAVGADTSDDENQLGDLVDDDQQQSMQMRQDLTAAKAARVRFTGESGEGTTEGGARHADGGRGSQGKPLPATESSPAHVRQKGSASTAAGCCTATRRRKSRYVVDSSWFVWKASLKITSPLTLIGGWIAVVLVMVSSMYTAISVDAARSSLLHSYAAGASALRGQLELVLLIAEQRRVGAMSEARTNSTKILQSLGGVLNGAETTSFGVRLPGLAATKDPTTTRLFNILVHDSCLALPHGSYYWEQCRALHDEYGLRGLHSFTTAMLDDGVQARSIFNEFNASDVRTMPDLIVSGELFKIVPPLRRYDAKSRESEIIIRHLVNITADAAVNRLDETWGLVQIVLGAFSGIFVLIVWLWALPSVRRLEHTRRAHFTVLMSLPDDVITGTPAITKVLSDLATGTGLTQAARALAGLAKLSLGQSRRHVRAQSHARRKAHQVAPVADPTTIEEGPDDSRIDSIAGHADLGASPKAS</sequence>
<feature type="region of interest" description="Disordered" evidence="4">
    <location>
        <begin position="1938"/>
        <end position="1981"/>
    </location>
</feature>
<evidence type="ECO:0000256" key="5">
    <source>
        <dbReference type="SAM" id="Phobius"/>
    </source>
</evidence>
<feature type="repeat" description="ANK" evidence="3">
    <location>
        <begin position="208"/>
        <end position="240"/>
    </location>
</feature>
<feature type="transmembrane region" description="Helical" evidence="5">
    <location>
        <begin position="369"/>
        <end position="391"/>
    </location>
</feature>
<dbReference type="Gene3D" id="1.25.40.20">
    <property type="entry name" value="Ankyrin repeat-containing domain"/>
    <property type="match status" value="3"/>
</dbReference>
<dbReference type="InterPro" id="IPR035965">
    <property type="entry name" value="PAS-like_dom_sf"/>
</dbReference>
<dbReference type="EMBL" id="VLTO01000090">
    <property type="protein sequence ID" value="KAA0166067.1"/>
    <property type="molecule type" value="Genomic_DNA"/>
</dbReference>
<feature type="repeat" description="ANK" evidence="3">
    <location>
        <begin position="76"/>
        <end position="108"/>
    </location>
</feature>
<comment type="caution">
    <text evidence="7">The sequence shown here is derived from an EMBL/GenBank/DDBJ whole genome shotgun (WGS) entry which is preliminary data.</text>
</comment>
<evidence type="ECO:0000256" key="2">
    <source>
        <dbReference type="ARBA" id="ARBA00023043"/>
    </source>
</evidence>
<feature type="transmembrane region" description="Helical" evidence="5">
    <location>
        <begin position="1254"/>
        <end position="1276"/>
    </location>
</feature>
<evidence type="ECO:0000256" key="3">
    <source>
        <dbReference type="PROSITE-ProRule" id="PRU00023"/>
    </source>
</evidence>
<protein>
    <recommendedName>
        <fullName evidence="6">TmcB/TmcC TPR repeats domain-containing protein</fullName>
    </recommendedName>
</protein>
<dbReference type="PRINTS" id="PR01415">
    <property type="entry name" value="ANKYRIN"/>
</dbReference>
<keyword evidence="1" id="KW-0677">Repeat</keyword>
<keyword evidence="5" id="KW-1133">Transmembrane helix</keyword>
<feature type="transmembrane region" description="Helical" evidence="5">
    <location>
        <begin position="1629"/>
        <end position="1650"/>
    </location>
</feature>
<dbReference type="PANTHER" id="PTHR24201">
    <property type="entry name" value="ANK_REP_REGION DOMAIN-CONTAINING PROTEIN"/>
    <property type="match status" value="1"/>
</dbReference>
<feature type="transmembrane region" description="Helical" evidence="5">
    <location>
        <begin position="512"/>
        <end position="531"/>
    </location>
</feature>
<feature type="region of interest" description="Disordered" evidence="4">
    <location>
        <begin position="1128"/>
        <end position="1165"/>
    </location>
</feature>
<dbReference type="OrthoDB" id="540958at2759"/>
<feature type="region of interest" description="Disordered" evidence="4">
    <location>
        <begin position="1550"/>
        <end position="1599"/>
    </location>
</feature>
<feature type="repeat" description="ANK" evidence="3">
    <location>
        <begin position="142"/>
        <end position="174"/>
    </location>
</feature>
<evidence type="ECO:0000256" key="1">
    <source>
        <dbReference type="ARBA" id="ARBA00022737"/>
    </source>
</evidence>
<feature type="domain" description="TmcB/TmcC TPR repeats" evidence="6">
    <location>
        <begin position="842"/>
        <end position="960"/>
    </location>
</feature>
<keyword evidence="5" id="KW-0812">Transmembrane</keyword>
<dbReference type="Proteomes" id="UP000322899">
    <property type="component" value="Unassembled WGS sequence"/>
</dbReference>
<dbReference type="Pfam" id="PF12796">
    <property type="entry name" value="Ank_2"/>
    <property type="match status" value="2"/>
</dbReference>
<feature type="transmembrane region" description="Helical" evidence="5">
    <location>
        <begin position="403"/>
        <end position="426"/>
    </location>
</feature>
<name>A0A5A8DN75_CAFRO</name>
<dbReference type="Pfam" id="PF25474">
    <property type="entry name" value="TPR_TmcB"/>
    <property type="match status" value="1"/>
</dbReference>
<dbReference type="InterPro" id="IPR002110">
    <property type="entry name" value="Ankyrin_rpt"/>
</dbReference>
<dbReference type="GO" id="GO:0005634">
    <property type="term" value="C:nucleus"/>
    <property type="evidence" value="ECO:0007669"/>
    <property type="project" value="TreeGrafter"/>
</dbReference>
<feature type="region of interest" description="Disordered" evidence="4">
    <location>
        <begin position="622"/>
        <end position="670"/>
    </location>
</feature>
<dbReference type="InterPro" id="IPR050776">
    <property type="entry name" value="Ank_Repeat/CDKN_Inhibitor"/>
</dbReference>
<proteinExistence type="predicted"/>
<feature type="transmembrane region" description="Helical" evidence="5">
    <location>
        <begin position="538"/>
        <end position="558"/>
    </location>
</feature>
<feature type="repeat" description="ANK" evidence="3">
    <location>
        <begin position="43"/>
        <end position="75"/>
    </location>
</feature>
<feature type="repeat" description="ANK" evidence="3">
    <location>
        <begin position="109"/>
        <end position="141"/>
    </location>
</feature>
<dbReference type="SMART" id="SM00248">
    <property type="entry name" value="ANK"/>
    <property type="match status" value="6"/>
</dbReference>
<dbReference type="InterPro" id="IPR036770">
    <property type="entry name" value="Ankyrin_rpt-contain_sf"/>
</dbReference>
<dbReference type="SUPFAM" id="SSF55785">
    <property type="entry name" value="PYP-like sensor domain (PAS domain)"/>
    <property type="match status" value="1"/>
</dbReference>
<evidence type="ECO:0000259" key="6">
    <source>
        <dbReference type="Pfam" id="PF25474"/>
    </source>
</evidence>
<evidence type="ECO:0000313" key="8">
    <source>
        <dbReference type="Proteomes" id="UP000322899"/>
    </source>
</evidence>
<feature type="transmembrane region" description="Helical" evidence="5">
    <location>
        <begin position="446"/>
        <end position="467"/>
    </location>
</feature>
<accession>A0A5A8DN75</accession>
<dbReference type="InterPro" id="IPR057352">
    <property type="entry name" value="TPR_TmcB/C"/>
</dbReference>
<dbReference type="CDD" id="cd00130">
    <property type="entry name" value="PAS"/>
    <property type="match status" value="1"/>
</dbReference>
<evidence type="ECO:0000256" key="4">
    <source>
        <dbReference type="SAM" id="MobiDB-lite"/>
    </source>
</evidence>
<gene>
    <name evidence="7" type="ORF">FNF27_07559</name>
</gene>
<dbReference type="PANTHER" id="PTHR24201:SF16">
    <property type="entry name" value="ANKYRIN-1-LIKE-RELATED"/>
    <property type="match status" value="1"/>
</dbReference>
<dbReference type="Gene3D" id="3.30.450.20">
    <property type="entry name" value="PAS domain"/>
    <property type="match status" value="1"/>
</dbReference>
<evidence type="ECO:0000313" key="7">
    <source>
        <dbReference type="EMBL" id="KAA0166067.1"/>
    </source>
</evidence>
<dbReference type="InterPro" id="IPR000014">
    <property type="entry name" value="PAS"/>
</dbReference>
<keyword evidence="5" id="KW-0472">Membrane</keyword>
<dbReference type="SUPFAM" id="SSF48403">
    <property type="entry name" value="Ankyrin repeat"/>
    <property type="match status" value="1"/>
</dbReference>
<dbReference type="Pfam" id="PF13637">
    <property type="entry name" value="Ank_4"/>
    <property type="match status" value="1"/>
</dbReference>
<dbReference type="PROSITE" id="PS50088">
    <property type="entry name" value="ANK_REPEAT"/>
    <property type="match status" value="6"/>
</dbReference>
<keyword evidence="2 3" id="KW-0040">ANK repeat</keyword>
<feature type="transmembrane region" description="Helical" evidence="5">
    <location>
        <begin position="1451"/>
        <end position="1474"/>
    </location>
</feature>
<reference evidence="7 8" key="1">
    <citation type="submission" date="2019-07" db="EMBL/GenBank/DDBJ databases">
        <title>Genomes of Cafeteria roenbergensis.</title>
        <authorList>
            <person name="Fischer M.G."/>
            <person name="Hackl T."/>
            <person name="Roman M."/>
        </authorList>
    </citation>
    <scope>NUCLEOTIDE SEQUENCE [LARGE SCALE GENOMIC DNA]</scope>
    <source>
        <strain evidence="7 8">E4-10P</strain>
    </source>
</reference>
<dbReference type="PROSITE" id="PS50297">
    <property type="entry name" value="ANK_REP_REGION"/>
    <property type="match status" value="6"/>
</dbReference>
<feature type="transmembrane region" description="Helical" evidence="5">
    <location>
        <begin position="1845"/>
        <end position="1868"/>
    </location>
</feature>